<proteinExistence type="predicted"/>
<name>A0A8K0UPM5_9AGAR</name>
<keyword evidence="3" id="KW-1185">Reference proteome</keyword>
<evidence type="ECO:0000313" key="2">
    <source>
        <dbReference type="EMBL" id="KAH8100024.1"/>
    </source>
</evidence>
<gene>
    <name evidence="2" type="ORF">BXZ70DRAFT_939991</name>
</gene>
<evidence type="ECO:0000313" key="3">
    <source>
        <dbReference type="Proteomes" id="UP000813824"/>
    </source>
</evidence>
<dbReference type="AlphaFoldDB" id="A0A8K0UPM5"/>
<organism evidence="2 3">
    <name type="scientific">Cristinia sonorae</name>
    <dbReference type="NCBI Taxonomy" id="1940300"/>
    <lineage>
        <taxon>Eukaryota</taxon>
        <taxon>Fungi</taxon>
        <taxon>Dikarya</taxon>
        <taxon>Basidiomycota</taxon>
        <taxon>Agaricomycotina</taxon>
        <taxon>Agaricomycetes</taxon>
        <taxon>Agaricomycetidae</taxon>
        <taxon>Agaricales</taxon>
        <taxon>Pleurotineae</taxon>
        <taxon>Stephanosporaceae</taxon>
        <taxon>Cristinia</taxon>
    </lineage>
</organism>
<feature type="domain" description="Fungal-type protein kinase" evidence="1">
    <location>
        <begin position="164"/>
        <end position="534"/>
    </location>
</feature>
<sequence length="741" mass="83890">MMHGNHYPEMSVADFMSKYLPHNEVFDNSKHETTIDLTEASGKDGHFICKDISDWPDSSLMAEVKMRSNESCEDGEFFTSEGFSPSALSSDFRYIDVAMYRTRAEDGRPCGKLWEDKAKGRSKHAAHNFVSHTAIFGEIKLQGIGCERDKDVNHSQTQVGIDVRGQLWDDATEILIRQHRTFLFTFSVYRTTAYLMRWDRLGVIISEPIDLKKEAEQFYEFFFRLRKATDVELGLDPTATIINVNDIDEDADTGYELHPSIVAVMKAIDALPEAAARVKPHISRAFNEGSWPYYELRVPDKAELAKMRRFLVRNLATYSNLNSPLGRSAKGYIAFDLDTQKFRFLKDSWRTDSPGVHPEMEVYEKLSSVSPRIPGIASVCCGGDLSDHLGVKQVTRTQEHVPVYHPRIHTRIVLNEVGIPLEEYTDSRELCYVVTDAFVAHAGAWKCSKVLHRDVSDGNIVIYIDYDSTPDADGSARGLLIDWDLCKYQHELNGGNAQHSRSGTWRFLSAALLNFPLKPHELADDIEAFYHLLCLYAYRFHSPMSELNVANIVKTVYDTCEIVQGYWLGSMVKYTNMEKGVHPEVDGPFGQLLGQIAEIVKEHYAGLDHALEQYALPHPAIPPANRASTQSSRLISESRSLKIDEENAAFMSMIRDPSKFNPIIPKAVPLPSPSAVSPDRLPLATHEALYSLLNTHATQNTPDHKWDPHDKFPDQFALINWSPFVRSKRRWDMGGVSVVRQ</sequence>
<accession>A0A8K0UPM5</accession>
<dbReference type="Proteomes" id="UP000813824">
    <property type="component" value="Unassembled WGS sequence"/>
</dbReference>
<comment type="caution">
    <text evidence="2">The sequence shown here is derived from an EMBL/GenBank/DDBJ whole genome shotgun (WGS) entry which is preliminary data.</text>
</comment>
<protein>
    <recommendedName>
        <fullName evidence="1">Fungal-type protein kinase domain-containing protein</fullName>
    </recommendedName>
</protein>
<dbReference type="Pfam" id="PF17667">
    <property type="entry name" value="Pkinase_fungal"/>
    <property type="match status" value="1"/>
</dbReference>
<dbReference type="InterPro" id="IPR011009">
    <property type="entry name" value="Kinase-like_dom_sf"/>
</dbReference>
<dbReference type="EMBL" id="JAEVFJ010000017">
    <property type="protein sequence ID" value="KAH8100024.1"/>
    <property type="molecule type" value="Genomic_DNA"/>
</dbReference>
<dbReference type="InterPro" id="IPR040976">
    <property type="entry name" value="Pkinase_fungal"/>
</dbReference>
<dbReference type="PANTHER" id="PTHR38248:SF2">
    <property type="entry name" value="FUNK1 11"/>
    <property type="match status" value="1"/>
</dbReference>
<dbReference type="PANTHER" id="PTHR38248">
    <property type="entry name" value="FUNK1 6"/>
    <property type="match status" value="1"/>
</dbReference>
<dbReference type="SUPFAM" id="SSF56112">
    <property type="entry name" value="Protein kinase-like (PK-like)"/>
    <property type="match status" value="1"/>
</dbReference>
<reference evidence="2" key="1">
    <citation type="journal article" date="2021" name="New Phytol.">
        <title>Evolutionary innovations through gain and loss of genes in the ectomycorrhizal Boletales.</title>
        <authorList>
            <person name="Wu G."/>
            <person name="Miyauchi S."/>
            <person name="Morin E."/>
            <person name="Kuo A."/>
            <person name="Drula E."/>
            <person name="Varga T."/>
            <person name="Kohler A."/>
            <person name="Feng B."/>
            <person name="Cao Y."/>
            <person name="Lipzen A."/>
            <person name="Daum C."/>
            <person name="Hundley H."/>
            <person name="Pangilinan J."/>
            <person name="Johnson J."/>
            <person name="Barry K."/>
            <person name="LaButti K."/>
            <person name="Ng V."/>
            <person name="Ahrendt S."/>
            <person name="Min B."/>
            <person name="Choi I.G."/>
            <person name="Park H."/>
            <person name="Plett J.M."/>
            <person name="Magnuson J."/>
            <person name="Spatafora J.W."/>
            <person name="Nagy L.G."/>
            <person name="Henrissat B."/>
            <person name="Grigoriev I.V."/>
            <person name="Yang Z.L."/>
            <person name="Xu J."/>
            <person name="Martin F.M."/>
        </authorList>
    </citation>
    <scope>NUCLEOTIDE SEQUENCE</scope>
    <source>
        <strain evidence="2">KKN 215</strain>
    </source>
</reference>
<dbReference type="OrthoDB" id="2747778at2759"/>
<evidence type="ECO:0000259" key="1">
    <source>
        <dbReference type="Pfam" id="PF17667"/>
    </source>
</evidence>